<protein>
    <recommendedName>
        <fullName evidence="1">Xaa-Pro dipeptidyl-peptidase-like domain-containing protein</fullName>
    </recommendedName>
</protein>
<keyword evidence="3" id="KW-1185">Reference proteome</keyword>
<dbReference type="RefSeq" id="WP_102933146.1">
    <property type="nucleotide sequence ID" value="NZ_LJIW01000001.1"/>
</dbReference>
<proteinExistence type="predicted"/>
<dbReference type="PANTHER" id="PTHR47751:SF1">
    <property type="entry name" value="SUPERFAMILY HYDROLASE, PUTATIVE (AFU_ORTHOLOGUE AFUA_2G16580)-RELATED"/>
    <property type="match status" value="1"/>
</dbReference>
<evidence type="ECO:0000313" key="2">
    <source>
        <dbReference type="EMBL" id="PNG94323.1"/>
    </source>
</evidence>
<dbReference type="Pfam" id="PF02129">
    <property type="entry name" value="Peptidase_S15"/>
    <property type="match status" value="1"/>
</dbReference>
<dbReference type="InterPro" id="IPR051411">
    <property type="entry name" value="Polyketide_trans_af380"/>
</dbReference>
<gene>
    <name evidence="2" type="ORF">SMF913_10348</name>
</gene>
<dbReference type="GO" id="GO:0016787">
    <property type="term" value="F:hydrolase activity"/>
    <property type="evidence" value="ECO:0007669"/>
    <property type="project" value="InterPro"/>
</dbReference>
<dbReference type="SUPFAM" id="SSF53474">
    <property type="entry name" value="alpha/beta-Hydrolases"/>
    <property type="match status" value="1"/>
</dbReference>
<reference evidence="2 3" key="1">
    <citation type="submission" date="2015-09" db="EMBL/GenBank/DDBJ databases">
        <title>Genome sequence, genome mining and natural product profiling of a biocontrol bacterium Streptomyces malaysiensis F913.</title>
        <authorList>
            <person name="Xu Y."/>
            <person name="Wei J."/>
            <person name="Xie J."/>
            <person name="Li T."/>
            <person name="Zhou Z."/>
        </authorList>
    </citation>
    <scope>NUCLEOTIDE SEQUENCE [LARGE SCALE GENOMIC DNA]</scope>
    <source>
        <strain evidence="2 3">F913</strain>
    </source>
</reference>
<comment type="caution">
    <text evidence="2">The sequence shown here is derived from an EMBL/GenBank/DDBJ whole genome shotgun (WGS) entry which is preliminary data.</text>
</comment>
<evidence type="ECO:0000259" key="1">
    <source>
        <dbReference type="Pfam" id="PF02129"/>
    </source>
</evidence>
<dbReference type="Proteomes" id="UP000236520">
    <property type="component" value="Unassembled WGS sequence"/>
</dbReference>
<evidence type="ECO:0000313" key="3">
    <source>
        <dbReference type="Proteomes" id="UP000236520"/>
    </source>
</evidence>
<name>A0A2J7Z215_STRMQ</name>
<dbReference type="AlphaFoldDB" id="A0A2J7Z215"/>
<dbReference type="Gene3D" id="3.40.50.1820">
    <property type="entry name" value="alpha/beta hydrolase"/>
    <property type="match status" value="1"/>
</dbReference>
<sequence>MRIDITFDSHGNRLVGHLYLPEGRTGAVPAVVVVGAASGTKEQSPAAYGARLAELGYAALAFDHTSYGDSEGLPRFDEDPYAKAEDIKNAVTFLVGREEVDRERIGAVGVCGGGGYVPYAAVADRRIKAVATVSGLPDLRATITSGYAGDWRQTMGAAAMAREAYAQGAEPRYVPFMPDGDGGEWVNNGKKFYHTDRNQDPAWNNKMLLWSYDKMAQFSALDTIELLAPTPLLLIAGTKAETLEQSQAAYGAAQEPKELFLIEGGTHFDFYDLPEFVTPAVTKINSFLRVHL</sequence>
<dbReference type="PANTHER" id="PTHR47751">
    <property type="entry name" value="SUPERFAMILY HYDROLASE, PUTATIVE (AFU_ORTHOLOGUE AFUA_2G16580)-RELATED"/>
    <property type="match status" value="1"/>
</dbReference>
<dbReference type="Gene3D" id="1.10.10.800">
    <property type="match status" value="1"/>
</dbReference>
<feature type="domain" description="Xaa-Pro dipeptidyl-peptidase-like" evidence="1">
    <location>
        <begin position="11"/>
        <end position="267"/>
    </location>
</feature>
<dbReference type="EMBL" id="LJIW01000001">
    <property type="protein sequence ID" value="PNG94323.1"/>
    <property type="molecule type" value="Genomic_DNA"/>
</dbReference>
<accession>A0A2J7Z215</accession>
<organism evidence="2 3">
    <name type="scientific">Streptomyces malaysiensis</name>
    <dbReference type="NCBI Taxonomy" id="92644"/>
    <lineage>
        <taxon>Bacteria</taxon>
        <taxon>Bacillati</taxon>
        <taxon>Actinomycetota</taxon>
        <taxon>Actinomycetes</taxon>
        <taxon>Kitasatosporales</taxon>
        <taxon>Streptomycetaceae</taxon>
        <taxon>Streptomyces</taxon>
        <taxon>Streptomyces violaceusniger group</taxon>
    </lineage>
</organism>
<dbReference type="InterPro" id="IPR000383">
    <property type="entry name" value="Xaa-Pro-like_dom"/>
</dbReference>
<dbReference type="InterPro" id="IPR029058">
    <property type="entry name" value="AB_hydrolase_fold"/>
</dbReference>